<feature type="region of interest" description="Disordered" evidence="1">
    <location>
        <begin position="68"/>
        <end position="96"/>
    </location>
</feature>
<evidence type="ECO:0000313" key="3">
    <source>
        <dbReference type="EMBL" id="UYG50552.1"/>
    </source>
</evidence>
<dbReference type="SUPFAM" id="SSF52091">
    <property type="entry name" value="SpoIIaa-like"/>
    <property type="match status" value="1"/>
</dbReference>
<proteinExistence type="predicted"/>
<feature type="compositionally biased region" description="Low complexity" evidence="1">
    <location>
        <begin position="72"/>
        <end position="96"/>
    </location>
</feature>
<dbReference type="RefSeq" id="WP_231041650.1">
    <property type="nucleotide sequence ID" value="NZ_CP106881.1"/>
</dbReference>
<dbReference type="Pfam" id="PF13466">
    <property type="entry name" value="STAS_2"/>
    <property type="match status" value="1"/>
</dbReference>
<evidence type="ECO:0000256" key="1">
    <source>
        <dbReference type="SAM" id="MobiDB-lite"/>
    </source>
</evidence>
<name>A0ABY6G7I6_9BURK</name>
<sequence>MSTDDSKPGGLFSRVARFVRHPVVHWSEAEAQDDPLGTADRQVLRQTLERKRRNDLVRQREFEQLRRLRQKAAAGAQAQAESSSQPTSMPSSLTPPDARAVTLQKIDAIEEQMSQQWWRRKQPADASTMPMYLLSSFPQPDSVHVAAAAPAPPAPGFAPTAPLDWNADTGAALAQAHGANAAQTGFASTLAFDPPAWAASAQPLSSGTFVHDPDFEEAAIAFANGDAAGAEVLLQALLAQRAAYPARQYPVWLALFDLYRAAGLAERFEGLAIDFATRFGRSAPLWFALSAQNHWAGDSAAPHAAGAEPSGAQDWRWNAPRVLTRQAVAALQQAKAAAPAPWTLFWSALEHIEADAVAPLEQVFAEWAQAPGLLVFIDTPVLAQCLQALTPSGEREAPEAGWRLRMAALRLMDEHDSFELVALDYCVTYEVSPPRWVPARSSYREGLEETASDDAPALPAGTGLAGCIDGDATRWLAELEGRSRPGQPLVVDCAELVRLDFAAAGSLLNWAARLQARGVALRFERLHQLVAVFLAMVGVGDHAQLVPRTD</sequence>
<reference evidence="3" key="1">
    <citation type="submission" date="2022-09" db="EMBL/GenBank/DDBJ databases">
        <title>The complete genome of Acidovorax sp. 5MLIR.</title>
        <authorList>
            <person name="Liu L."/>
            <person name="Yue J."/>
            <person name="Yang F."/>
            <person name="Yuan J."/>
            <person name="Li L."/>
        </authorList>
    </citation>
    <scope>NUCLEOTIDE SEQUENCE</scope>
    <source>
        <strain evidence="3">5MLIR</strain>
    </source>
</reference>
<dbReference type="InterPro" id="IPR036513">
    <property type="entry name" value="STAS_dom_sf"/>
</dbReference>
<protein>
    <submittedName>
        <fullName evidence="3">STAS domain-containing protein</fullName>
    </submittedName>
</protein>
<keyword evidence="4" id="KW-1185">Reference proteome</keyword>
<dbReference type="EMBL" id="CP106881">
    <property type="protein sequence ID" value="UYG50552.1"/>
    <property type="molecule type" value="Genomic_DNA"/>
</dbReference>
<dbReference type="Proteomes" id="UP001162800">
    <property type="component" value="Chromosome"/>
</dbReference>
<gene>
    <name evidence="3" type="ORF">M9799_10615</name>
</gene>
<dbReference type="InterPro" id="IPR058548">
    <property type="entry name" value="MlaB-like_STAS"/>
</dbReference>
<dbReference type="InterPro" id="IPR002645">
    <property type="entry name" value="STAS_dom"/>
</dbReference>
<evidence type="ECO:0000259" key="2">
    <source>
        <dbReference type="PROSITE" id="PS50801"/>
    </source>
</evidence>
<dbReference type="Gene3D" id="3.30.750.24">
    <property type="entry name" value="STAS domain"/>
    <property type="match status" value="1"/>
</dbReference>
<feature type="domain" description="STAS" evidence="2">
    <location>
        <begin position="489"/>
        <end position="550"/>
    </location>
</feature>
<organism evidence="3 4">
    <name type="scientific">Comamonas endophytica</name>
    <dbReference type="NCBI Taxonomy" id="2949090"/>
    <lineage>
        <taxon>Bacteria</taxon>
        <taxon>Pseudomonadati</taxon>
        <taxon>Pseudomonadota</taxon>
        <taxon>Betaproteobacteria</taxon>
        <taxon>Burkholderiales</taxon>
        <taxon>Comamonadaceae</taxon>
        <taxon>Comamonas</taxon>
    </lineage>
</organism>
<accession>A0ABY6G7I6</accession>
<evidence type="ECO:0000313" key="4">
    <source>
        <dbReference type="Proteomes" id="UP001162800"/>
    </source>
</evidence>
<dbReference type="PROSITE" id="PS50801">
    <property type="entry name" value="STAS"/>
    <property type="match status" value="1"/>
</dbReference>